<dbReference type="Proteomes" id="UP001139207">
    <property type="component" value="Unassembled WGS sequence"/>
</dbReference>
<reference evidence="1" key="1">
    <citation type="submission" date="2022-04" db="EMBL/GenBank/DDBJ databases">
        <title>Corynebacterium kalidii LD5P10.</title>
        <authorList>
            <person name="Sun J.Q."/>
        </authorList>
    </citation>
    <scope>NUCLEOTIDE SEQUENCE</scope>
    <source>
        <strain evidence="1">LD5P10</strain>
    </source>
</reference>
<sequence length="56" mass="5910">MEELEALDPDALLLRADGNVFYAGGRIIDDLPAVVVATGEHVRACREALGVETGAE</sequence>
<evidence type="ECO:0000313" key="2">
    <source>
        <dbReference type="Proteomes" id="UP001139207"/>
    </source>
</evidence>
<proteinExistence type="predicted"/>
<dbReference type="AlphaFoldDB" id="A0A9X1WIL9"/>
<dbReference type="RefSeq" id="WP_244804981.1">
    <property type="nucleotide sequence ID" value="NZ_JALIEA010000017.1"/>
</dbReference>
<keyword evidence="2" id="KW-1185">Reference proteome</keyword>
<organism evidence="1 2">
    <name type="scientific">Corynebacterium kalidii</name>
    <dbReference type="NCBI Taxonomy" id="2931982"/>
    <lineage>
        <taxon>Bacteria</taxon>
        <taxon>Bacillati</taxon>
        <taxon>Actinomycetota</taxon>
        <taxon>Actinomycetes</taxon>
        <taxon>Mycobacteriales</taxon>
        <taxon>Corynebacteriaceae</taxon>
        <taxon>Corynebacterium</taxon>
    </lineage>
</organism>
<dbReference type="EMBL" id="JALIEA010000017">
    <property type="protein sequence ID" value="MCJ7859251.1"/>
    <property type="molecule type" value="Genomic_DNA"/>
</dbReference>
<protein>
    <submittedName>
        <fullName evidence="1">Uncharacterized protein</fullName>
    </submittedName>
</protein>
<accession>A0A9X1WIL9</accession>
<evidence type="ECO:0000313" key="1">
    <source>
        <dbReference type="EMBL" id="MCJ7859251.1"/>
    </source>
</evidence>
<gene>
    <name evidence="1" type="ORF">MUN33_11095</name>
</gene>
<name>A0A9X1WIL9_9CORY</name>
<comment type="caution">
    <text evidence="1">The sequence shown here is derived from an EMBL/GenBank/DDBJ whole genome shotgun (WGS) entry which is preliminary data.</text>
</comment>